<dbReference type="Proteomes" id="UP000031307">
    <property type="component" value="Unassembled WGS sequence"/>
</dbReference>
<name>A0A0C1C0K9_9BACT</name>
<sequence length="73" mass="8481">MLPLGHKLQNPEVAPIITSSATDYLRATQMFSEAIATTDQVRKFFNDLDRIFFRNPPSEYICAKKRAIRRNYC</sequence>
<protein>
    <submittedName>
        <fullName evidence="1">Uncharacterized protein</fullName>
    </submittedName>
</protein>
<gene>
    <name evidence="1" type="ORF">DB43_GT00020</name>
</gene>
<dbReference type="EMBL" id="JSAM01000089">
    <property type="protein sequence ID" value="KIA77161.1"/>
    <property type="molecule type" value="Genomic_DNA"/>
</dbReference>
<organism evidence="1 2">
    <name type="scientific">Parachlamydia acanthamoebae</name>
    <dbReference type="NCBI Taxonomy" id="83552"/>
    <lineage>
        <taxon>Bacteria</taxon>
        <taxon>Pseudomonadati</taxon>
        <taxon>Chlamydiota</taxon>
        <taxon>Chlamydiia</taxon>
        <taxon>Parachlamydiales</taxon>
        <taxon>Parachlamydiaceae</taxon>
        <taxon>Parachlamydia</taxon>
    </lineage>
</organism>
<comment type="caution">
    <text evidence="1">The sequence shown here is derived from an EMBL/GenBank/DDBJ whole genome shotgun (WGS) entry which is preliminary data.</text>
</comment>
<evidence type="ECO:0000313" key="2">
    <source>
        <dbReference type="Proteomes" id="UP000031307"/>
    </source>
</evidence>
<proteinExistence type="predicted"/>
<dbReference type="AlphaFoldDB" id="A0A0C1C0K9"/>
<accession>A0A0C1C0K9</accession>
<reference evidence="1 2" key="1">
    <citation type="journal article" date="2014" name="Mol. Biol. Evol.">
        <title>Massive expansion of Ubiquitination-related gene families within the Chlamydiae.</title>
        <authorList>
            <person name="Domman D."/>
            <person name="Collingro A."/>
            <person name="Lagkouvardos I."/>
            <person name="Gehre L."/>
            <person name="Weinmaier T."/>
            <person name="Rattei T."/>
            <person name="Subtil A."/>
            <person name="Horn M."/>
        </authorList>
    </citation>
    <scope>NUCLEOTIDE SEQUENCE [LARGE SCALE GENOMIC DNA]</scope>
    <source>
        <strain evidence="1 2">OEW1</strain>
    </source>
</reference>
<evidence type="ECO:0000313" key="1">
    <source>
        <dbReference type="EMBL" id="KIA77161.1"/>
    </source>
</evidence>